<sequence length="286" mass="31507">MRICRYDDNRLGVVKDDRVFDVTEALDAIPAPTGYPLPTHDLLIANLDKVRARIDAVLPNASSKAINDVKFLSPIANPGKLVAAPVNYLKHLQEARSDEAIHHSNQVLEIQKIGLFLKATSSLIGAGEPVKVRHHDRRNDHEIELAIIIGKPGTNIKKENAWDHIAAYAIGLDMTVRGPEERSLRKSVDTYSVLGPWMVTADEMGDATQLGFHLTVNDEDRQKANTKDLVLDIPELIEYASAFYTLHPGDVIYTGTPEGVGPVKPGDTIMAEFEKIGRMYVAVESA</sequence>
<proteinExistence type="predicted"/>
<accession>A0A3A1YYY0</accession>
<dbReference type="Gene3D" id="3.90.850.10">
    <property type="entry name" value="Fumarylacetoacetase-like, C-terminal domain"/>
    <property type="match status" value="1"/>
</dbReference>
<evidence type="ECO:0000313" key="3">
    <source>
        <dbReference type="EMBL" id="RIY42519.1"/>
    </source>
</evidence>
<keyword evidence="1" id="KW-0479">Metal-binding</keyword>
<feature type="domain" description="Fumarylacetoacetase-like C-terminal" evidence="2">
    <location>
        <begin position="81"/>
        <end position="282"/>
    </location>
</feature>
<gene>
    <name evidence="3" type="ORF">CJP73_03550</name>
</gene>
<dbReference type="Proteomes" id="UP000266206">
    <property type="component" value="Unassembled WGS sequence"/>
</dbReference>
<dbReference type="PANTHER" id="PTHR11820">
    <property type="entry name" value="ACYLPYRUVASE"/>
    <property type="match status" value="1"/>
</dbReference>
<comment type="caution">
    <text evidence="3">The sequence shown here is derived from an EMBL/GenBank/DDBJ whole genome shotgun (WGS) entry which is preliminary data.</text>
</comment>
<name>A0A3A1YYY0_9BURK</name>
<evidence type="ECO:0000313" key="4">
    <source>
        <dbReference type="Proteomes" id="UP000266206"/>
    </source>
</evidence>
<dbReference type="Pfam" id="PF01557">
    <property type="entry name" value="FAA_hydrolase"/>
    <property type="match status" value="1"/>
</dbReference>
<dbReference type="OrthoDB" id="8582489at2"/>
<dbReference type="GO" id="GO:0046872">
    <property type="term" value="F:metal ion binding"/>
    <property type="evidence" value="ECO:0007669"/>
    <property type="project" value="UniProtKB-KW"/>
</dbReference>
<organism evidence="3 4">
    <name type="scientific">Neopusillimonas maritima</name>
    <dbReference type="NCBI Taxonomy" id="2026239"/>
    <lineage>
        <taxon>Bacteria</taxon>
        <taxon>Pseudomonadati</taxon>
        <taxon>Pseudomonadota</taxon>
        <taxon>Betaproteobacteria</taxon>
        <taxon>Burkholderiales</taxon>
        <taxon>Alcaligenaceae</taxon>
        <taxon>Neopusillimonas</taxon>
    </lineage>
</organism>
<keyword evidence="3" id="KW-0413">Isomerase</keyword>
<reference evidence="3 4" key="1">
    <citation type="submission" date="2017-08" db="EMBL/GenBank/DDBJ databases">
        <title>Pusillimonas indicus sp. nov., a member of the family Alcaligenaceae isolated from surface seawater.</title>
        <authorList>
            <person name="Li J."/>
        </authorList>
    </citation>
    <scope>NUCLEOTIDE SEQUENCE [LARGE SCALE GENOMIC DNA]</scope>
    <source>
        <strain evidence="3 4">L52-1-41</strain>
    </source>
</reference>
<evidence type="ECO:0000259" key="2">
    <source>
        <dbReference type="Pfam" id="PF01557"/>
    </source>
</evidence>
<dbReference type="GO" id="GO:0016853">
    <property type="term" value="F:isomerase activity"/>
    <property type="evidence" value="ECO:0007669"/>
    <property type="project" value="UniProtKB-KW"/>
</dbReference>
<evidence type="ECO:0000256" key="1">
    <source>
        <dbReference type="ARBA" id="ARBA00022723"/>
    </source>
</evidence>
<dbReference type="AlphaFoldDB" id="A0A3A1YYY0"/>
<dbReference type="InterPro" id="IPR011234">
    <property type="entry name" value="Fumarylacetoacetase-like_C"/>
</dbReference>
<protein>
    <submittedName>
        <fullName evidence="3">2-hydroxyhepta-2,4-diene-1,7-dioate isomerase</fullName>
    </submittedName>
</protein>
<dbReference type="EMBL" id="NQYH01000001">
    <property type="protein sequence ID" value="RIY42519.1"/>
    <property type="molecule type" value="Genomic_DNA"/>
</dbReference>
<dbReference type="SUPFAM" id="SSF56529">
    <property type="entry name" value="FAH"/>
    <property type="match status" value="1"/>
</dbReference>
<dbReference type="InterPro" id="IPR036663">
    <property type="entry name" value="Fumarylacetoacetase_C_sf"/>
</dbReference>
<dbReference type="RefSeq" id="WP_119515462.1">
    <property type="nucleotide sequence ID" value="NZ_NQYH01000001.1"/>
</dbReference>